<protein>
    <recommendedName>
        <fullName evidence="3">TPR repeat-containing protein</fullName>
    </recommendedName>
</protein>
<name>A0A1V1NX03_9BACT</name>
<dbReference type="Proteomes" id="UP000189670">
    <property type="component" value="Unassembled WGS sequence"/>
</dbReference>
<comment type="caution">
    <text evidence="1">The sequence shown here is derived from an EMBL/GenBank/DDBJ whole genome shotgun (WGS) entry which is preliminary data.</text>
</comment>
<sequence>MSQSNRRKELLGHAARCFRNAGMDQDACRCLKAAHRFSESALIYQNMNQWLFAAQCFEQVNKWESAAYCYLNNHQPMDAARCLIAANESLEAGWIMAHLVKNYKKAREILIPLKPDHLEDRLCRDLALGRCMSDRKKTDAGRSIRNVILHLNDLSPGPGRHRVMKWSFILAMDVLDRPDLISALFNAAKAANIPDIQQKWDTWTETRLKYIKGIIPKEEDIS</sequence>
<evidence type="ECO:0000313" key="1">
    <source>
        <dbReference type="EMBL" id="ETR67026.1"/>
    </source>
</evidence>
<organism evidence="1 2">
    <name type="scientific">Candidatus Magnetoglobus multicellularis str. Araruama</name>
    <dbReference type="NCBI Taxonomy" id="890399"/>
    <lineage>
        <taxon>Bacteria</taxon>
        <taxon>Pseudomonadati</taxon>
        <taxon>Thermodesulfobacteriota</taxon>
        <taxon>Desulfobacteria</taxon>
        <taxon>Desulfobacterales</taxon>
        <taxon>Desulfobacteraceae</taxon>
        <taxon>Candidatus Magnetoglobus</taxon>
    </lineage>
</organism>
<evidence type="ECO:0008006" key="3">
    <source>
        <dbReference type="Google" id="ProtNLM"/>
    </source>
</evidence>
<proteinExistence type="predicted"/>
<dbReference type="AlphaFoldDB" id="A0A1V1NX03"/>
<accession>A0A1V1NX03</accession>
<evidence type="ECO:0000313" key="2">
    <source>
        <dbReference type="Proteomes" id="UP000189670"/>
    </source>
</evidence>
<dbReference type="EMBL" id="ATBP01001598">
    <property type="protein sequence ID" value="ETR67026.1"/>
    <property type="molecule type" value="Genomic_DNA"/>
</dbReference>
<reference evidence="2" key="1">
    <citation type="submission" date="2012-11" db="EMBL/GenBank/DDBJ databases">
        <authorList>
            <person name="Lucero-Rivera Y.E."/>
            <person name="Tovar-Ramirez D."/>
        </authorList>
    </citation>
    <scope>NUCLEOTIDE SEQUENCE [LARGE SCALE GENOMIC DNA]</scope>
    <source>
        <strain evidence="2">Araruama</strain>
    </source>
</reference>
<gene>
    <name evidence="1" type="ORF">OMM_05360</name>
</gene>